<dbReference type="InterPro" id="IPR043168">
    <property type="entry name" value="DegV_C"/>
</dbReference>
<dbReference type="PANTHER" id="PTHR33434">
    <property type="entry name" value="DEGV DOMAIN-CONTAINING PROTEIN DR_1986-RELATED"/>
    <property type="match status" value="1"/>
</dbReference>
<protein>
    <submittedName>
        <fullName evidence="2">DegV family protein</fullName>
    </submittedName>
</protein>
<evidence type="ECO:0000256" key="1">
    <source>
        <dbReference type="ARBA" id="ARBA00023121"/>
    </source>
</evidence>
<dbReference type="InterPro" id="IPR003797">
    <property type="entry name" value="DegV"/>
</dbReference>
<keyword evidence="3" id="KW-1185">Reference proteome</keyword>
<dbReference type="NCBIfam" id="TIGR00762">
    <property type="entry name" value="DegV"/>
    <property type="match status" value="1"/>
</dbReference>
<organism evidence="2 3">
    <name type="scientific">Oceanobacillus longus</name>
    <dbReference type="NCBI Taxonomy" id="930120"/>
    <lineage>
        <taxon>Bacteria</taxon>
        <taxon>Bacillati</taxon>
        <taxon>Bacillota</taxon>
        <taxon>Bacilli</taxon>
        <taxon>Bacillales</taxon>
        <taxon>Bacillaceae</taxon>
        <taxon>Oceanobacillus</taxon>
    </lineage>
</organism>
<name>A0ABV8GUG8_9BACI</name>
<dbReference type="EMBL" id="JBHSAO010000001">
    <property type="protein sequence ID" value="MFC4022453.1"/>
    <property type="molecule type" value="Genomic_DNA"/>
</dbReference>
<dbReference type="PROSITE" id="PS51482">
    <property type="entry name" value="DEGV"/>
    <property type="match status" value="1"/>
</dbReference>
<comment type="caution">
    <text evidence="2">The sequence shown here is derived from an EMBL/GenBank/DDBJ whole genome shotgun (WGS) entry which is preliminary data.</text>
</comment>
<proteinExistence type="predicted"/>
<dbReference type="InterPro" id="IPR050270">
    <property type="entry name" value="DegV_domain_contain"/>
</dbReference>
<dbReference type="RefSeq" id="WP_379494965.1">
    <property type="nucleotide sequence ID" value="NZ_JBHSAO010000001.1"/>
</dbReference>
<reference evidence="3" key="1">
    <citation type="journal article" date="2019" name="Int. J. Syst. Evol. Microbiol.">
        <title>The Global Catalogue of Microorganisms (GCM) 10K type strain sequencing project: providing services to taxonomists for standard genome sequencing and annotation.</title>
        <authorList>
            <consortium name="The Broad Institute Genomics Platform"/>
            <consortium name="The Broad Institute Genome Sequencing Center for Infectious Disease"/>
            <person name="Wu L."/>
            <person name="Ma J."/>
        </authorList>
    </citation>
    <scope>NUCLEOTIDE SEQUENCE [LARGE SCALE GENOMIC DNA]</scope>
    <source>
        <strain evidence="3">IBRC-M 10703</strain>
    </source>
</reference>
<dbReference type="Pfam" id="PF02645">
    <property type="entry name" value="DegV"/>
    <property type="match status" value="1"/>
</dbReference>
<dbReference type="PANTHER" id="PTHR33434:SF2">
    <property type="entry name" value="FATTY ACID-BINDING PROTEIN TM_1468"/>
    <property type="match status" value="1"/>
</dbReference>
<dbReference type="Gene3D" id="3.30.1180.10">
    <property type="match status" value="1"/>
</dbReference>
<keyword evidence="1" id="KW-0446">Lipid-binding</keyword>
<dbReference type="SUPFAM" id="SSF82549">
    <property type="entry name" value="DAK1/DegV-like"/>
    <property type="match status" value="1"/>
</dbReference>
<sequence>MAKKKIAFVTDTTVYLTEELRSHPDVYVVPMVVIAEGKEYEDGADLSTDQLYDIIRENKEVPKTSQPSVGRFKDLYEQLKEDYDDAIAIHVSSKLSGTISSSTAGKDQADFDVEIIDSLSLSFAITMLIEKGIKLANQNVDKTIIANELREEASRSQNLILLGSLEQLYKGGRMSGAQFLLGNLLQIKPILSINSGGELGIYERVRSEKKATKKLVVLLKQSCDENEVTQVGIMQGNTIERAKELKQMIEQEIPGMEIIVGDISSSLAVHAGEGTLAVFWNPKK</sequence>
<gene>
    <name evidence="2" type="ORF">ACFOUV_01315</name>
</gene>
<dbReference type="Proteomes" id="UP001595772">
    <property type="component" value="Unassembled WGS sequence"/>
</dbReference>
<accession>A0ABV8GUG8</accession>
<dbReference type="Gene3D" id="3.40.50.10170">
    <property type="match status" value="1"/>
</dbReference>
<evidence type="ECO:0000313" key="2">
    <source>
        <dbReference type="EMBL" id="MFC4022453.1"/>
    </source>
</evidence>
<evidence type="ECO:0000313" key="3">
    <source>
        <dbReference type="Proteomes" id="UP001595772"/>
    </source>
</evidence>